<sequence>MNDDNPSKTPHMGAASTRGDTAAPDQQIPYQQIRAVHDDTTIRVYQAYCDQIADAALAHGRFVAPFSRSRMTWIKPSFLWMMYRAGWGYKDDNQRRILAIDLDRAGFEWALAHSCPSHPDPSMSASEWKRYKEATPVRIQWDPERSLRLGALPYRAIQIGLSGEAVPRYADQWTRRIEEVTPLAHRIHALVQADRLDEAKALLPVERPYAATVEV</sequence>
<organism evidence="2 3">
    <name type="scientific">Lysobacter capsici AZ78</name>
    <dbReference type="NCBI Taxonomy" id="1444315"/>
    <lineage>
        <taxon>Bacteria</taxon>
        <taxon>Pseudomonadati</taxon>
        <taxon>Pseudomonadota</taxon>
        <taxon>Gammaproteobacteria</taxon>
        <taxon>Lysobacterales</taxon>
        <taxon>Lysobacteraceae</taxon>
        <taxon>Lysobacter</taxon>
    </lineage>
</organism>
<protein>
    <recommendedName>
        <fullName evidence="4">DUF4291 domain-containing protein</fullName>
    </recommendedName>
</protein>
<dbReference type="PANTHER" id="PTHR38567:SF1">
    <property type="entry name" value="DUF4291 DOMAIN-CONTAINING PROTEIN"/>
    <property type="match status" value="1"/>
</dbReference>
<gene>
    <name evidence="2" type="ORF">AZ78_2934</name>
</gene>
<name>A0A108UA66_9GAMM</name>
<evidence type="ECO:0008006" key="4">
    <source>
        <dbReference type="Google" id="ProtNLM"/>
    </source>
</evidence>
<keyword evidence="3" id="KW-1185">Reference proteome</keyword>
<dbReference type="Pfam" id="PF14124">
    <property type="entry name" value="DUF4291"/>
    <property type="match status" value="1"/>
</dbReference>
<proteinExistence type="predicted"/>
<dbReference type="EMBL" id="JAJA02000001">
    <property type="protein sequence ID" value="KWS05383.1"/>
    <property type="molecule type" value="Genomic_DNA"/>
</dbReference>
<evidence type="ECO:0000313" key="2">
    <source>
        <dbReference type="EMBL" id="KWS05383.1"/>
    </source>
</evidence>
<dbReference type="PANTHER" id="PTHR38567">
    <property type="entry name" value="DUF4291 DOMAIN-CONTAINING PROTEIN"/>
    <property type="match status" value="1"/>
</dbReference>
<comment type="caution">
    <text evidence="2">The sequence shown here is derived from an EMBL/GenBank/DDBJ whole genome shotgun (WGS) entry which is preliminary data.</text>
</comment>
<evidence type="ECO:0000313" key="3">
    <source>
        <dbReference type="Proteomes" id="UP000023435"/>
    </source>
</evidence>
<accession>A0A108UA66</accession>
<reference evidence="2 3" key="1">
    <citation type="journal article" date="2014" name="Genome Announc.">
        <title>Draft Genome Sequence of Lysobacter capsici AZ78, a Bacterium Antagonistic to Plant-Pathogenic Oomycetes.</title>
        <authorList>
            <person name="Puopolo G."/>
            <person name="Sonego P."/>
            <person name="Engelen K."/>
            <person name="Pertot I."/>
        </authorList>
    </citation>
    <scope>NUCLEOTIDE SEQUENCE [LARGE SCALE GENOMIC DNA]</scope>
    <source>
        <strain evidence="2 3">AZ78</strain>
    </source>
</reference>
<dbReference type="Proteomes" id="UP000023435">
    <property type="component" value="Unassembled WGS sequence"/>
</dbReference>
<evidence type="ECO:0000256" key="1">
    <source>
        <dbReference type="SAM" id="MobiDB-lite"/>
    </source>
</evidence>
<feature type="region of interest" description="Disordered" evidence="1">
    <location>
        <begin position="1"/>
        <end position="25"/>
    </location>
</feature>
<dbReference type="InterPro" id="IPR025633">
    <property type="entry name" value="DUF4291"/>
</dbReference>
<dbReference type="AlphaFoldDB" id="A0A108UA66"/>